<dbReference type="Gene3D" id="3.40.570.10">
    <property type="entry name" value="Extracellular Endonuclease, subunit A"/>
    <property type="match status" value="1"/>
</dbReference>
<feature type="domain" description="ENPP1-3/EXOG-like endonuclease/phosphodiesterase" evidence="10">
    <location>
        <begin position="238"/>
        <end position="443"/>
    </location>
</feature>
<dbReference type="Pfam" id="PF01223">
    <property type="entry name" value="Endonuclease_NS"/>
    <property type="match status" value="1"/>
</dbReference>
<evidence type="ECO:0000256" key="6">
    <source>
        <dbReference type="ARBA" id="ARBA00022801"/>
    </source>
</evidence>
<evidence type="ECO:0000259" key="10">
    <source>
        <dbReference type="SMART" id="SM00477"/>
    </source>
</evidence>
<evidence type="ECO:0000256" key="5">
    <source>
        <dbReference type="ARBA" id="ARBA00022759"/>
    </source>
</evidence>
<dbReference type="PROSITE" id="PS01070">
    <property type="entry name" value="NUCLEASE_NON_SPEC"/>
    <property type="match status" value="1"/>
</dbReference>
<dbReference type="InterPro" id="IPR044925">
    <property type="entry name" value="His-Me_finger_sf"/>
</dbReference>
<dbReference type="InterPro" id="IPR044929">
    <property type="entry name" value="DNA/RNA_non-sp_Endonuclease_sf"/>
</dbReference>
<comment type="similarity">
    <text evidence="2">Belongs to the DNA/RNA non-specific endonuclease family.</text>
</comment>
<keyword evidence="13" id="KW-1185">Reference proteome</keyword>
<feature type="chain" id="PRO_5047353581" evidence="9">
    <location>
        <begin position="25"/>
        <end position="455"/>
    </location>
</feature>
<evidence type="ECO:0000256" key="2">
    <source>
        <dbReference type="ARBA" id="ARBA00010052"/>
    </source>
</evidence>
<sequence>MRSKRDWLFVLVAASSMIAFPACAVATADSGGEPRSEGALAPAAATAEDFEAGTKTAYAAANVTFASGTWNLDDALVGTLDTDVKNGAKAARIRNSGRVTMGFDRTTGAGTVTVKHATFGSDANGSWGLFYSLDQGSTWTQAGSSVTTAPSTLRTATFTVNRAGNVRLQVRKLDGGANRVDIDDIAIGDYSDGGDGGTDGGDGGSDGGGSGGSISVHTTLGLPSPATTTNANDYLSVKSQYVISYNGSRKIPNWVSWELKTSYLGSSGRSDDFRADDTLPSWVPQALLSDYSGSGYDRGHMCPSGDRTVTAAANSQTFYLTNMLPQAAHNNRGPWEKLESYSRTLANAGRELFIISGGIVTSGSSTIGAGVVVPDSTFKVVAVLDHPGQGPADLTTASRVIAIVIPNDDSQVNQSDDWKPFRVTVRSIEAATNLNFLSEVAPAVQDVVENRIDNQ</sequence>
<dbReference type="RefSeq" id="WP_394827689.1">
    <property type="nucleotide sequence ID" value="NZ_CP089984.1"/>
</dbReference>
<feature type="region of interest" description="Disordered" evidence="8">
    <location>
        <begin position="191"/>
        <end position="221"/>
    </location>
</feature>
<evidence type="ECO:0000256" key="4">
    <source>
        <dbReference type="ARBA" id="ARBA00022723"/>
    </source>
</evidence>
<keyword evidence="4" id="KW-0479">Metal-binding</keyword>
<keyword evidence="3" id="KW-0540">Nuclease</keyword>
<gene>
    <name evidence="12" type="ORF">LZC94_12410</name>
</gene>
<accession>A0ABZ2M475</accession>
<evidence type="ECO:0000256" key="8">
    <source>
        <dbReference type="SAM" id="MobiDB-lite"/>
    </source>
</evidence>
<evidence type="ECO:0000256" key="3">
    <source>
        <dbReference type="ARBA" id="ARBA00022722"/>
    </source>
</evidence>
<dbReference type="InterPro" id="IPR020821">
    <property type="entry name" value="ENPP1-3/EXOG-like_nuc-like"/>
</dbReference>
<dbReference type="EMBL" id="CP089984">
    <property type="protein sequence ID" value="WXB18049.1"/>
    <property type="molecule type" value="Genomic_DNA"/>
</dbReference>
<feature type="signal peptide" evidence="9">
    <location>
        <begin position="1"/>
        <end position="24"/>
    </location>
</feature>
<feature type="compositionally biased region" description="Gly residues" evidence="8">
    <location>
        <begin position="191"/>
        <end position="212"/>
    </location>
</feature>
<dbReference type="SMART" id="SM00477">
    <property type="entry name" value="NUC"/>
    <property type="match status" value="1"/>
</dbReference>
<evidence type="ECO:0000256" key="1">
    <source>
        <dbReference type="ARBA" id="ARBA00001946"/>
    </source>
</evidence>
<feature type="domain" description="DNA/RNA non-specific endonuclease/pyrophosphatase/phosphodiesterase" evidence="11">
    <location>
        <begin position="237"/>
        <end position="443"/>
    </location>
</feature>
<dbReference type="PANTHER" id="PTHR13966:SF5">
    <property type="entry name" value="ENDONUCLEASE G, MITOCHONDRIAL"/>
    <property type="match status" value="1"/>
</dbReference>
<evidence type="ECO:0000313" key="13">
    <source>
        <dbReference type="Proteomes" id="UP001370348"/>
    </source>
</evidence>
<dbReference type="InterPro" id="IPR001604">
    <property type="entry name" value="Endo_G_ENPP1-like_dom"/>
</dbReference>
<proteinExistence type="inferred from homology"/>
<reference evidence="12 13" key="1">
    <citation type="submission" date="2021-12" db="EMBL/GenBank/DDBJ databases">
        <title>Discovery of the Pendulisporaceae a myxobacterial family with distinct sporulation behavior and unique specialized metabolism.</title>
        <authorList>
            <person name="Garcia R."/>
            <person name="Popoff A."/>
            <person name="Bader C.D."/>
            <person name="Loehr J."/>
            <person name="Walesch S."/>
            <person name="Walt C."/>
            <person name="Boldt J."/>
            <person name="Bunk B."/>
            <person name="Haeckl F.J.F.P.J."/>
            <person name="Gunesch A.P."/>
            <person name="Birkelbach J."/>
            <person name="Nuebel U."/>
            <person name="Pietschmann T."/>
            <person name="Bach T."/>
            <person name="Mueller R."/>
        </authorList>
    </citation>
    <scope>NUCLEOTIDE SEQUENCE [LARGE SCALE GENOMIC DNA]</scope>
    <source>
        <strain evidence="12 13">MSr11954</strain>
    </source>
</reference>
<dbReference type="PANTHER" id="PTHR13966">
    <property type="entry name" value="ENDONUCLEASE RELATED"/>
    <property type="match status" value="1"/>
</dbReference>
<dbReference type="SMART" id="SM00892">
    <property type="entry name" value="Endonuclease_NS"/>
    <property type="match status" value="1"/>
</dbReference>
<evidence type="ECO:0000256" key="9">
    <source>
        <dbReference type="SAM" id="SignalP"/>
    </source>
</evidence>
<protein>
    <submittedName>
        <fullName evidence="12">DNA/RNA non-specific endonuclease</fullName>
    </submittedName>
</protein>
<dbReference type="Proteomes" id="UP001370348">
    <property type="component" value="Chromosome"/>
</dbReference>
<dbReference type="InterPro" id="IPR018524">
    <property type="entry name" value="DNA/RNA_endonuclease_AS"/>
</dbReference>
<dbReference type="CDD" id="cd00091">
    <property type="entry name" value="NUC"/>
    <property type="match status" value="1"/>
</dbReference>
<comment type="cofactor">
    <cofactor evidence="1">
        <name>Mg(2+)</name>
        <dbReference type="ChEBI" id="CHEBI:18420"/>
    </cofactor>
</comment>
<evidence type="ECO:0000259" key="11">
    <source>
        <dbReference type="SMART" id="SM00892"/>
    </source>
</evidence>
<evidence type="ECO:0000313" key="12">
    <source>
        <dbReference type="EMBL" id="WXB18049.1"/>
    </source>
</evidence>
<keyword evidence="7" id="KW-0460">Magnesium</keyword>
<dbReference type="GO" id="GO:0004519">
    <property type="term" value="F:endonuclease activity"/>
    <property type="evidence" value="ECO:0007669"/>
    <property type="project" value="UniProtKB-KW"/>
</dbReference>
<evidence type="ECO:0000256" key="7">
    <source>
        <dbReference type="ARBA" id="ARBA00022842"/>
    </source>
</evidence>
<keyword evidence="5 12" id="KW-0255">Endonuclease</keyword>
<keyword evidence="6" id="KW-0378">Hydrolase</keyword>
<keyword evidence="9" id="KW-0732">Signal</keyword>
<dbReference type="InterPro" id="IPR040255">
    <property type="entry name" value="Non-specific_endonuclease"/>
</dbReference>
<organism evidence="12 13">
    <name type="scientific">Pendulispora albinea</name>
    <dbReference type="NCBI Taxonomy" id="2741071"/>
    <lineage>
        <taxon>Bacteria</taxon>
        <taxon>Pseudomonadati</taxon>
        <taxon>Myxococcota</taxon>
        <taxon>Myxococcia</taxon>
        <taxon>Myxococcales</taxon>
        <taxon>Sorangiineae</taxon>
        <taxon>Pendulisporaceae</taxon>
        <taxon>Pendulispora</taxon>
    </lineage>
</organism>
<name>A0ABZ2M475_9BACT</name>
<dbReference type="SUPFAM" id="SSF54060">
    <property type="entry name" value="His-Me finger endonucleases"/>
    <property type="match status" value="1"/>
</dbReference>